<reference evidence="1 2" key="1">
    <citation type="submission" date="2017-06" db="EMBL/GenBank/DDBJ databases">
        <authorList>
            <person name="Kim H.J."/>
            <person name="Triplett B.A."/>
        </authorList>
    </citation>
    <scope>NUCLEOTIDE SEQUENCE [LARGE SCALE GENOMIC DNA]</scope>
    <source>
        <strain evidence="1 2">DSM 25597</strain>
    </source>
</reference>
<accession>A0A239BSQ5</accession>
<dbReference type="Proteomes" id="UP000198379">
    <property type="component" value="Unassembled WGS sequence"/>
</dbReference>
<protein>
    <recommendedName>
        <fullName evidence="3">UDP-glycosyltransferase</fullName>
    </recommendedName>
</protein>
<dbReference type="AlphaFoldDB" id="A0A239BSQ5"/>
<name>A0A239BSQ5_9FLAO</name>
<proteinExistence type="predicted"/>
<gene>
    <name evidence="1" type="ORF">SAMN06265376_106379</name>
</gene>
<evidence type="ECO:0000313" key="2">
    <source>
        <dbReference type="Proteomes" id="UP000198379"/>
    </source>
</evidence>
<sequence>MSKKVLVLLPDGVSLRNFAYTSFYKKGLEKGHEILFWNHTPFDLEEVGFKQVVFKKEKPHWLTDILKTACIRIELNLFSKRDTDQVYQSYKFPLSKASLKARLKTTLVKWFCFAYGSESGLLAIRKRMIAQERKTSYYRSCKEMLQKEKPDILFCASQRSVIAISPLTAAQDLNIPTVSYIFSWDNVPKATTVVTSDHYFVWSDHMKEELLHYQRYIQPEQIIVTGTPQFEPHYQKEAIVSKEAFYKEYNLDLTKKYICFSGDDITTSPKDELYLRDVASAVRVLNKKGNAIGLIFRRCPVDFSTRYDAIIEEFKDEIVLLPPLWNKIGDGWNTILPTREDIHLQVNLIAHTAFVINLGSSMVFDYVTAGKPCAYMNYNYLNEKETVEAGVYIYDFVHFRSMPSPEAVIWLDHPDTIADSLEKMLKGVPETVAAAQDWFAVINKQPAIEAPERIWGGIEKLTL</sequence>
<dbReference type="OrthoDB" id="913551at2"/>
<evidence type="ECO:0000313" key="1">
    <source>
        <dbReference type="EMBL" id="SNS10461.1"/>
    </source>
</evidence>
<dbReference type="EMBL" id="FZNY01000006">
    <property type="protein sequence ID" value="SNS10461.1"/>
    <property type="molecule type" value="Genomic_DNA"/>
</dbReference>
<keyword evidence="2" id="KW-1185">Reference proteome</keyword>
<organism evidence="1 2">
    <name type="scientific">Dokdonia pacifica</name>
    <dbReference type="NCBI Taxonomy" id="1627892"/>
    <lineage>
        <taxon>Bacteria</taxon>
        <taxon>Pseudomonadati</taxon>
        <taxon>Bacteroidota</taxon>
        <taxon>Flavobacteriia</taxon>
        <taxon>Flavobacteriales</taxon>
        <taxon>Flavobacteriaceae</taxon>
        <taxon>Dokdonia</taxon>
    </lineage>
</organism>
<evidence type="ECO:0008006" key="3">
    <source>
        <dbReference type="Google" id="ProtNLM"/>
    </source>
</evidence>
<dbReference type="SUPFAM" id="SSF53756">
    <property type="entry name" value="UDP-Glycosyltransferase/glycogen phosphorylase"/>
    <property type="match status" value="1"/>
</dbReference>
<dbReference type="RefSeq" id="WP_089372974.1">
    <property type="nucleotide sequence ID" value="NZ_BMEP01000005.1"/>
</dbReference>